<keyword evidence="2" id="KW-1133">Transmembrane helix</keyword>
<evidence type="ECO:0000256" key="1">
    <source>
        <dbReference type="SAM" id="MobiDB-lite"/>
    </source>
</evidence>
<dbReference type="PROSITE" id="PS00018">
    <property type="entry name" value="EF_HAND_1"/>
    <property type="match status" value="1"/>
</dbReference>
<dbReference type="InterPro" id="IPR018247">
    <property type="entry name" value="EF_Hand_1_Ca_BS"/>
</dbReference>
<dbReference type="Gene3D" id="2.120.10.10">
    <property type="match status" value="1"/>
</dbReference>
<organism evidence="5 6">
    <name type="scientific">Sandaracinus amylolyticus</name>
    <dbReference type="NCBI Taxonomy" id="927083"/>
    <lineage>
        <taxon>Bacteria</taxon>
        <taxon>Pseudomonadati</taxon>
        <taxon>Myxococcota</taxon>
        <taxon>Polyangia</taxon>
        <taxon>Polyangiales</taxon>
        <taxon>Sandaracinaceae</taxon>
        <taxon>Sandaracinus</taxon>
    </lineage>
</organism>
<reference evidence="5 6" key="1">
    <citation type="submission" date="2015-03" db="EMBL/GenBank/DDBJ databases">
        <title>Genome assembly of Sandaracinus amylolyticus DSM 53668.</title>
        <authorList>
            <person name="Sharma G."/>
            <person name="Subramanian S."/>
        </authorList>
    </citation>
    <scope>NUCLEOTIDE SEQUENCE [LARGE SCALE GENOMIC DNA]</scope>
    <source>
        <strain evidence="5 6">DSM 53668</strain>
    </source>
</reference>
<proteinExistence type="predicted"/>
<protein>
    <submittedName>
        <fullName evidence="5">Tryptophan synthase alpha chain</fullName>
    </submittedName>
</protein>
<evidence type="ECO:0000256" key="3">
    <source>
        <dbReference type="SAM" id="SignalP"/>
    </source>
</evidence>
<keyword evidence="2" id="KW-0472">Membrane</keyword>
<feature type="transmembrane region" description="Helical" evidence="2">
    <location>
        <begin position="1126"/>
        <end position="1149"/>
    </location>
</feature>
<keyword evidence="2" id="KW-0812">Transmembrane</keyword>
<dbReference type="CDD" id="cd15482">
    <property type="entry name" value="Sialidase_non-viral"/>
    <property type="match status" value="1"/>
</dbReference>
<dbReference type="EMBL" id="CP011125">
    <property type="protein sequence ID" value="AKF11494.1"/>
    <property type="molecule type" value="Genomic_DNA"/>
</dbReference>
<feature type="domain" description="DUF4114" evidence="4">
    <location>
        <begin position="159"/>
        <end position="248"/>
    </location>
</feature>
<feature type="transmembrane region" description="Helical" evidence="2">
    <location>
        <begin position="1096"/>
        <end position="1114"/>
    </location>
</feature>
<evidence type="ECO:0000259" key="4">
    <source>
        <dbReference type="Pfam" id="PF13448"/>
    </source>
</evidence>
<dbReference type="KEGG" id="samy:DB32_008643"/>
<evidence type="ECO:0000313" key="5">
    <source>
        <dbReference type="EMBL" id="AKF11494.1"/>
    </source>
</evidence>
<evidence type="ECO:0000256" key="2">
    <source>
        <dbReference type="SAM" id="Phobius"/>
    </source>
</evidence>
<dbReference type="InterPro" id="IPR021655">
    <property type="entry name" value="Put_metal-bd"/>
</dbReference>
<accession>A0A0F6SI33</accession>
<gene>
    <name evidence="5" type="ORF">DB32_008643</name>
</gene>
<feature type="signal peptide" evidence="3">
    <location>
        <begin position="1"/>
        <end position="29"/>
    </location>
</feature>
<name>A0A0F6SI33_9BACT</name>
<feature type="region of interest" description="Disordered" evidence="1">
    <location>
        <begin position="1169"/>
        <end position="1188"/>
    </location>
</feature>
<dbReference type="SUPFAM" id="SSF50939">
    <property type="entry name" value="Sialidases"/>
    <property type="match status" value="2"/>
</dbReference>
<keyword evidence="3" id="KW-0732">Signal</keyword>
<dbReference type="Proteomes" id="UP000034883">
    <property type="component" value="Chromosome"/>
</dbReference>
<dbReference type="InterPro" id="IPR036278">
    <property type="entry name" value="Sialidase_sf"/>
</dbReference>
<evidence type="ECO:0000313" key="6">
    <source>
        <dbReference type="Proteomes" id="UP000034883"/>
    </source>
</evidence>
<dbReference type="Pfam" id="PF11617">
    <property type="entry name" value="Cu-binding_MopE"/>
    <property type="match status" value="22"/>
</dbReference>
<feature type="chain" id="PRO_5002509568" evidence="3">
    <location>
        <begin position="30"/>
        <end position="2348"/>
    </location>
</feature>
<dbReference type="STRING" id="927083.DB32_008643"/>
<dbReference type="InterPro" id="IPR025193">
    <property type="entry name" value="DUF4114"/>
</dbReference>
<sequence length="2348" mass="236797">MRPRRSRRVAPLLFIAALTASFIATDAHATVVQVDGTIVPVGNALQDALNTYEGVAPPAANAIHAVIDAAQLPEIFLPSTSNAVVFVDIAEGAGFENSFGYYNVGDDPRVTTNLRPIMGCGVQASNHANEVPNYVRSAEAGTSVSVDFNAERTAGRYRGGYIAFYLITPEDPANPGSQGSPNCGDFGSGSQSFYGRAYYTQRDFNNDGDFVHHLVYQSRVTANRFYFGFEDLFRGGDNDYEDMAMQVTGLTPPCSPGVEICNGRDDDCDGLVDAADSSLSDDDVACTCDNVSMTCEGGAQRGVCRTGATACVAGALICRSTVGPSAEQCNNLDDNCDGTVDNGAAGTGVACDGTDADLCNEGVFACTSGALTCTDATGANAETCNGADDDCDTRTDENVPGVGAACDGADGDLCNEGVTTCAGASGLRCSDATGTNAELCNGADDDCDGAVDDGPTDVGVACSTGVGLCRSNGATICSMGAPVCNATPIPPRAERCNALDDDCDGATDETFRLGEACVAPGVCGPGVLECAGDTGTRCSSAPGGSGDGSRAETCNGLDDDCDTRVDEGLTDLGSCGESTGECEPGRLRCLAAAPTCVGGIGPTPEICDGRDNDCNGDNDDMPTDVGASCGDDTGECTAGTQACVGGMLRCQGAVGPGTERCNSLDDDCDAITDEDPSDVGATCGTTDVGVCDLGSTICVAGGLVCAGATEPNVEVCNGDDDDCDGDTDEDAIDVGRVCGSAMGTCTPGITVCVAGAPICQGATTGTPEICNGIDDDCDTVIDDSPSDEGGVCGMGEGVCEEGELRCIAGSLQCVGGVLPGTEVCNGLDDDCNGSIDEGDLCEGGVCVGGRCSVPCQMTEFGERCPSGEICVEHYCVPDECEGVTCEPGPDGTKNVCVEGGCVPACDTVTCDAPNVCRRTDGACVGNNCIFLPYLCTDAQICAAGECVDDPCAGVSCDAGQFCRGGACVGSCAGVRCGVGEVCRGGECESTGCNTPCGAGQVCAGGACVDDPCGSLGCDTGEVCDPTRGECVDDPCRNVTCPGEGEICRLGECYAPSDFEVDAGTGGMDAGTGSGPREVLAAGGGGMCSASGAGTGGASGALAWIALGIVGIVIARRRRSSANAGTASANAGTASANAGTGIALVVALVLGGCEVDPYCVANCDGGAELDAGPGDDAGTDGGTDGGRGRPDGCVVGATEECNESDDDCDGLVDEGIDLTSDSRHCGDCSTTCERTGAQTQCTEGACELLECFDGFVDLNGDIDGPFADTDGCEYRCFSSNGGVEACDTIDNDCDGDVDETFDFQGDEANCGRCGQVCTFFRVTTATCDMGTCEFDPATDCETGYIDQNAVQFDGCEFECTPTGAEVCDGLDNDCDTRTDEGFGLETDPNNCGRCGRVCTFPNATPRCNTGVCGFDPMTDCNAGFSDRDGVQLNGCEYPCTPTNGGVEICDGLDNDCNGRVDGPTTDSGASCNRAPGGTATGVCTSTGTLTCVGATLRCVGAPEPTREICDGLDNDCDGSSDDSPVDVGRVCAPAVGACTAGFSTCGGGTLGCVRAVGPTPEICNGLDDDCDGTIDDMPTDPTLGDACGTDTGECVRGAIACTDGRLVCAGSVGATLETCNNRDDDCDGMTDDDPVDVGGSCGSSVGACVPGSLVCSSGSLVCSGGASASSEICDNQDDDCDGTVDEMLSQSCYTGPAGTSGVGLCRGGTRVCAAGTFGTCAGQVVPAGETCTNTDEDCDGRIDEGVTRACYTGPAGTNGVGLCRGGTQACTAGAFGGACTGQVTPATSESCDSLDDDCDGRTDEGAGGGALTRSCYTGAAGTAGVGTCRAGTQTCRFGAFEAACAGQIVNTLDRCGDTLDTDCDGLNDTAEGCLTAGGELRIDTGGGDDPGEFHSFEVQLASGGDPVGRNVYAVWVDKRNGGSTADVFFSRSTNGGSTFSAPVDLTDFATTRAVAPRIAVGRVGSNDVVYVTFQIVVDGVRNVYVRTSADGGASFGSAVALSTLAARDNFKQSVATSGARAVVAWERLNTSTLDRTVVYAATTNSGANWTDVATVSVNSGATPNAGEPVAAVTSTGRFVFAWRELRVSASPSRTTFDVYATWTDDITMPIPAANERRLDGDTTNARASDDLRIVSDGERVYVAWTDVATAAGGGSDVVFSRSINNGASWSPERILDDPSGEVSSSTQATLAIDPATSSTTDDRLFVAWVDTRDGTQIFLARSTDSGATWSTPVRASQATGGVAVPGVNDSPAIVYAGGDRVIVAYVNDANGASTYRRVRAAVSIDAGASWQVADPVVDSNGGAGGGEADYPSIARADSTTPFVGAVIGWIDFRSGTRVNGDVYRARVGR</sequence>
<dbReference type="OrthoDB" id="9764969at2"/>
<keyword evidence="6" id="KW-1185">Reference proteome</keyword>
<dbReference type="Pfam" id="PF13448">
    <property type="entry name" value="DUF4114"/>
    <property type="match status" value="1"/>
</dbReference>